<accession>A0A512AQQ4</accession>
<comment type="caution">
    <text evidence="2">The sequence shown here is derived from an EMBL/GenBank/DDBJ whole genome shotgun (WGS) entry which is preliminary data.</text>
</comment>
<dbReference type="Gene3D" id="1.20.1260.40">
    <property type="match status" value="1"/>
</dbReference>
<organism evidence="2 3">
    <name type="scientific">Novosphingobium sediminis</name>
    <dbReference type="NCBI Taxonomy" id="707214"/>
    <lineage>
        <taxon>Bacteria</taxon>
        <taxon>Pseudomonadati</taxon>
        <taxon>Pseudomonadota</taxon>
        <taxon>Alphaproteobacteria</taxon>
        <taxon>Sphingomonadales</taxon>
        <taxon>Sphingomonadaceae</taxon>
        <taxon>Novosphingobium</taxon>
    </lineage>
</organism>
<dbReference type="RefSeq" id="WP_147161303.1">
    <property type="nucleotide sequence ID" value="NZ_BJYR01000033.1"/>
</dbReference>
<dbReference type="Pfam" id="PF18536">
    <property type="entry name" value="DUF5623"/>
    <property type="match status" value="1"/>
</dbReference>
<dbReference type="Proteomes" id="UP000321464">
    <property type="component" value="Unassembled WGS sequence"/>
</dbReference>
<protein>
    <recommendedName>
        <fullName evidence="1">DUF5623 domain-containing protein</fullName>
    </recommendedName>
</protein>
<feature type="domain" description="DUF5623" evidence="1">
    <location>
        <begin position="303"/>
        <end position="422"/>
    </location>
</feature>
<sequence length="432" mass="48309">MSIANVRPSNLANIKRLANQLKKRDGIPHRRALDLAARSAGFDRYEHARTSIGDRSARVFLTGYWEDQETFERGRESLPVTLSRPLLDLVSKAQLKLVGGLASMRVAASDHLVKDMVGPSREYTRDSLCKAARALRFMEMTGLRPCDYLEASRAMADLDEELPGNDHSSYWKLPASGQFILIDEPYSGPSVSDERATWAKRNGWDLAAADWPGLYFPYRCTLFVASKRTEDFDFHALVRTINALPAPETPEHWAGSSMPNHDVFISPQAATPQDKRRAKAKGTIVARPSRQTLPYHRDMIGYDRKPNGSMTLVQHQLAGRLLRAILQSNSKPGAVNWRVDKLMRVLVDWLYADVPHQQLNALDDPIDLYYGDMSPDDPLFSRANSRSGVESLLIELKVLLEGSYPQCAPLRKLTGRIDTALKITRSGAGPNA</sequence>
<evidence type="ECO:0000313" key="3">
    <source>
        <dbReference type="Proteomes" id="UP000321464"/>
    </source>
</evidence>
<gene>
    <name evidence="2" type="ORF">NSE01_38900</name>
</gene>
<evidence type="ECO:0000313" key="2">
    <source>
        <dbReference type="EMBL" id="GEO02058.1"/>
    </source>
</evidence>
<dbReference type="InterPro" id="IPR040531">
    <property type="entry name" value="DUF5623"/>
</dbReference>
<name>A0A512AQQ4_9SPHN</name>
<keyword evidence="3" id="KW-1185">Reference proteome</keyword>
<dbReference type="OrthoDB" id="6059332at2"/>
<evidence type="ECO:0000259" key="1">
    <source>
        <dbReference type="Pfam" id="PF18536"/>
    </source>
</evidence>
<proteinExistence type="predicted"/>
<dbReference type="EMBL" id="BJYR01000033">
    <property type="protein sequence ID" value="GEO02058.1"/>
    <property type="molecule type" value="Genomic_DNA"/>
</dbReference>
<dbReference type="AlphaFoldDB" id="A0A512AQQ4"/>
<reference evidence="2 3" key="1">
    <citation type="submission" date="2019-07" db="EMBL/GenBank/DDBJ databases">
        <title>Whole genome shotgun sequence of Novosphingobium sediminis NBRC 106119.</title>
        <authorList>
            <person name="Hosoyama A."/>
            <person name="Uohara A."/>
            <person name="Ohji S."/>
            <person name="Ichikawa N."/>
        </authorList>
    </citation>
    <scope>NUCLEOTIDE SEQUENCE [LARGE SCALE GENOMIC DNA]</scope>
    <source>
        <strain evidence="2 3">NBRC 106119</strain>
    </source>
</reference>